<organism evidence="3 4">
    <name type="scientific">Actinobacillus minor 202</name>
    <dbReference type="NCBI Taxonomy" id="591023"/>
    <lineage>
        <taxon>Bacteria</taxon>
        <taxon>Pseudomonadati</taxon>
        <taxon>Pseudomonadota</taxon>
        <taxon>Gammaproteobacteria</taxon>
        <taxon>Pasteurellales</taxon>
        <taxon>Pasteurellaceae</taxon>
        <taxon>Actinobacillus</taxon>
    </lineage>
</organism>
<reference evidence="3 4" key="1">
    <citation type="journal article" date="2010" name="Vet. Microbiol.">
        <title>Production of haemolysins by strains of the Actinobacillus minor/porcitonsillarum complex.</title>
        <authorList>
            <person name="Arya G."/>
            <person name="Niven D.F."/>
        </authorList>
    </citation>
    <scope>NUCLEOTIDE SEQUENCE [LARGE SCALE GENOMIC DNA]</scope>
    <source>
        <strain evidence="4">strain 202</strain>
    </source>
</reference>
<name>A0ABP2GTG3_9PAST</name>
<evidence type="ECO:0000256" key="1">
    <source>
        <dbReference type="SAM" id="Coils"/>
    </source>
</evidence>
<gene>
    <name evidence="3" type="ORF">AM202_00130</name>
</gene>
<accession>A0ABP2GTG3</accession>
<keyword evidence="4" id="KW-1185">Reference proteome</keyword>
<keyword evidence="1" id="KW-0175">Coiled coil</keyword>
<proteinExistence type="predicted"/>
<feature type="region of interest" description="Disordered" evidence="2">
    <location>
        <begin position="119"/>
        <end position="146"/>
    </location>
</feature>
<sequence>MENLNKYLSSDESVVKSNLDKIKNILEDTNLKMLELEEVKTKKKEDIKKIKKDLKSVENKKAQIKIKRDNKIKGIIVDLLIENLNEQDENADLRLIQEIKFLIKNYDLKISNGKASKVEDFSEEQDEIDNDDNEEFNLNDLVKGNQ</sequence>
<dbReference type="EMBL" id="ACFT01000065">
    <property type="protein sequence ID" value="EEV24586.1"/>
    <property type="molecule type" value="Genomic_DNA"/>
</dbReference>
<dbReference type="Proteomes" id="UP000003394">
    <property type="component" value="Unassembled WGS sequence"/>
</dbReference>
<feature type="compositionally biased region" description="Acidic residues" evidence="2">
    <location>
        <begin position="121"/>
        <end position="137"/>
    </location>
</feature>
<dbReference type="RefSeq" id="WP_005819933.1">
    <property type="nucleotide sequence ID" value="NZ_ACFT01000065.1"/>
</dbReference>
<protein>
    <submittedName>
        <fullName evidence="3">Uncharacterized protein</fullName>
    </submittedName>
</protein>
<feature type="coiled-coil region" evidence="1">
    <location>
        <begin position="19"/>
        <end position="67"/>
    </location>
</feature>
<evidence type="ECO:0000313" key="4">
    <source>
        <dbReference type="Proteomes" id="UP000003394"/>
    </source>
</evidence>
<comment type="caution">
    <text evidence="3">The sequence shown here is derived from an EMBL/GenBank/DDBJ whole genome shotgun (WGS) entry which is preliminary data.</text>
</comment>
<evidence type="ECO:0000256" key="2">
    <source>
        <dbReference type="SAM" id="MobiDB-lite"/>
    </source>
</evidence>
<evidence type="ECO:0000313" key="3">
    <source>
        <dbReference type="EMBL" id="EEV24586.1"/>
    </source>
</evidence>